<accession>A0A3B0TZB2</accession>
<protein>
    <submittedName>
        <fullName evidence="2">Uncharacterized protein</fullName>
    </submittedName>
</protein>
<evidence type="ECO:0000313" key="2">
    <source>
        <dbReference type="EMBL" id="VAW18797.1"/>
    </source>
</evidence>
<dbReference type="AlphaFoldDB" id="A0A3B0TZB2"/>
<feature type="transmembrane region" description="Helical" evidence="1">
    <location>
        <begin position="78"/>
        <end position="98"/>
    </location>
</feature>
<feature type="transmembrane region" description="Helical" evidence="1">
    <location>
        <begin position="12"/>
        <end position="32"/>
    </location>
</feature>
<keyword evidence="1" id="KW-0472">Membrane</keyword>
<organism evidence="2">
    <name type="scientific">hydrothermal vent metagenome</name>
    <dbReference type="NCBI Taxonomy" id="652676"/>
    <lineage>
        <taxon>unclassified sequences</taxon>
        <taxon>metagenomes</taxon>
        <taxon>ecological metagenomes</taxon>
    </lineage>
</organism>
<feature type="transmembrane region" description="Helical" evidence="1">
    <location>
        <begin position="52"/>
        <end position="71"/>
    </location>
</feature>
<keyword evidence="1" id="KW-1133">Transmembrane helix</keyword>
<gene>
    <name evidence="2" type="ORF">MNBD_BACTEROID01-2062</name>
</gene>
<reference evidence="2" key="1">
    <citation type="submission" date="2018-06" db="EMBL/GenBank/DDBJ databases">
        <authorList>
            <person name="Zhirakovskaya E."/>
        </authorList>
    </citation>
    <scope>NUCLEOTIDE SEQUENCE</scope>
</reference>
<proteinExistence type="predicted"/>
<sequence>MAHRRKKNDKQAIGFFLGILFPLVGLIVVYYLRYSDFSLREFVNSLWQYRVLIKILSLCAFLNLLLFLFYIRYKMDHAARGVLAATLVYALLVLASRLF</sequence>
<keyword evidence="1" id="KW-0812">Transmembrane</keyword>
<dbReference type="EMBL" id="UOEP01000092">
    <property type="protein sequence ID" value="VAW18797.1"/>
    <property type="molecule type" value="Genomic_DNA"/>
</dbReference>
<name>A0A3B0TZB2_9ZZZZ</name>
<evidence type="ECO:0000256" key="1">
    <source>
        <dbReference type="SAM" id="Phobius"/>
    </source>
</evidence>